<dbReference type="KEGG" id="psti:SOO65_02260"/>
<dbReference type="SUPFAM" id="SSF53850">
    <property type="entry name" value="Periplasmic binding protein-like II"/>
    <property type="match status" value="1"/>
</dbReference>
<evidence type="ECO:0000313" key="3">
    <source>
        <dbReference type="Proteomes" id="UP001324634"/>
    </source>
</evidence>
<dbReference type="GO" id="GO:0043190">
    <property type="term" value="C:ATP-binding cassette (ABC) transporter complex"/>
    <property type="evidence" value="ECO:0007669"/>
    <property type="project" value="InterPro"/>
</dbReference>
<dbReference type="GO" id="GO:0030288">
    <property type="term" value="C:outer membrane-bounded periplasmic space"/>
    <property type="evidence" value="ECO:0007669"/>
    <property type="project" value="UniProtKB-ARBA"/>
</dbReference>
<dbReference type="EMBL" id="CP139487">
    <property type="protein sequence ID" value="WPU65563.1"/>
    <property type="molecule type" value="Genomic_DNA"/>
</dbReference>
<sequence>MKFLLLALTLAVVGCTKSKNKSDRIEISIPSDISTLDPANCFDQVCYMAVTPVYETLYEYEYHKRPYTLRPLLAEGMPMVSKDRLRYTFKLKKGIKYHKSEFVEEGREVKARDIVNQIKRLAFHGTRSQGWWLFDNKIKGINEFRDKVGTDLDLMFKTEISGVTAPDDYTLVVDLIRPYPQLLFAMAMNFTSPVPEEAIRATNNDLSLKSIGTGAYYITDYNSAQEVVLKKNANYITSVYPAQGDRYAHENGLLKDAGKKLPFVENVRLVVIKEAQTDWLNFMGKKIDIVNLTKDHFPLALTLEGKLKPEITEQKIQLYAAPTLTYWWLSFNMKDPIIGKNLNLRKAIAHGVNNDKFIELFTYNIAQKANSIYPPGVPGYSPSTEVPFKYDVKLAKEYLAKAGYPEGKGLPTLKYDVRGTDSRKRQMGEFIQQELRPLGINIEVRTNTFPAFLEKSRNGELQFWQGGWILDYPDAENVLQLLTTANLPPGPNSSQFSNPEFDKLFLQVRELEDGEKKFALMKQMEEIVNQELPWAMQYYSRNYVLFHNYLKNYRYSDIINNNFKYLRLEGK</sequence>
<dbReference type="Proteomes" id="UP001324634">
    <property type="component" value="Chromosome"/>
</dbReference>
<dbReference type="Pfam" id="PF00496">
    <property type="entry name" value="SBP_bac_5"/>
    <property type="match status" value="1"/>
</dbReference>
<dbReference type="InterPro" id="IPR030678">
    <property type="entry name" value="Peptide/Ni-bd"/>
</dbReference>
<dbReference type="InterPro" id="IPR000914">
    <property type="entry name" value="SBP_5_dom"/>
</dbReference>
<dbReference type="RefSeq" id="WP_321396277.1">
    <property type="nucleotide sequence ID" value="NZ_CP139487.1"/>
</dbReference>
<dbReference type="InterPro" id="IPR039424">
    <property type="entry name" value="SBP_5"/>
</dbReference>
<gene>
    <name evidence="2" type="ORF">SOO65_02260</name>
</gene>
<proteinExistence type="predicted"/>
<dbReference type="AlphaFoldDB" id="A0AAX4HQE5"/>
<dbReference type="PANTHER" id="PTHR30290">
    <property type="entry name" value="PERIPLASMIC BINDING COMPONENT OF ABC TRANSPORTER"/>
    <property type="match status" value="1"/>
</dbReference>
<dbReference type="GO" id="GO:0015833">
    <property type="term" value="P:peptide transport"/>
    <property type="evidence" value="ECO:0007669"/>
    <property type="project" value="TreeGrafter"/>
</dbReference>
<feature type="domain" description="Solute-binding protein family 5" evidence="1">
    <location>
        <begin position="69"/>
        <end position="484"/>
    </location>
</feature>
<dbReference type="PROSITE" id="PS51257">
    <property type="entry name" value="PROKAR_LIPOPROTEIN"/>
    <property type="match status" value="1"/>
</dbReference>
<keyword evidence="3" id="KW-1185">Reference proteome</keyword>
<dbReference type="Gene3D" id="3.40.190.10">
    <property type="entry name" value="Periplasmic binding protein-like II"/>
    <property type="match status" value="1"/>
</dbReference>
<accession>A0AAX4HQE5</accession>
<protein>
    <submittedName>
        <fullName evidence="2">ABC transporter substrate-binding protein</fullName>
    </submittedName>
</protein>
<dbReference type="Gene3D" id="3.10.105.10">
    <property type="entry name" value="Dipeptide-binding Protein, Domain 3"/>
    <property type="match status" value="1"/>
</dbReference>
<evidence type="ECO:0000259" key="1">
    <source>
        <dbReference type="Pfam" id="PF00496"/>
    </source>
</evidence>
<dbReference type="PIRSF" id="PIRSF002741">
    <property type="entry name" value="MppA"/>
    <property type="match status" value="1"/>
</dbReference>
<evidence type="ECO:0000313" key="2">
    <source>
        <dbReference type="EMBL" id="WPU65563.1"/>
    </source>
</evidence>
<dbReference type="GO" id="GO:1904680">
    <property type="term" value="F:peptide transmembrane transporter activity"/>
    <property type="evidence" value="ECO:0007669"/>
    <property type="project" value="TreeGrafter"/>
</dbReference>
<dbReference type="Gene3D" id="3.90.76.10">
    <property type="entry name" value="Dipeptide-binding Protein, Domain 1"/>
    <property type="match status" value="1"/>
</dbReference>
<name>A0AAX4HQE5_9BACT</name>
<reference evidence="2 3" key="1">
    <citation type="submission" date="2023-11" db="EMBL/GenBank/DDBJ databases">
        <title>Peredibacter starrii A3.12.</title>
        <authorList>
            <person name="Mitchell R.J."/>
        </authorList>
    </citation>
    <scope>NUCLEOTIDE SEQUENCE [LARGE SCALE GENOMIC DNA]</scope>
    <source>
        <strain evidence="2 3">A3.12</strain>
    </source>
</reference>
<organism evidence="2 3">
    <name type="scientific">Peredibacter starrii</name>
    <dbReference type="NCBI Taxonomy" id="28202"/>
    <lineage>
        <taxon>Bacteria</taxon>
        <taxon>Pseudomonadati</taxon>
        <taxon>Bdellovibrionota</taxon>
        <taxon>Bacteriovoracia</taxon>
        <taxon>Bacteriovoracales</taxon>
        <taxon>Bacteriovoracaceae</taxon>
        <taxon>Peredibacter</taxon>
    </lineage>
</organism>